<feature type="domain" description="Ig-like" evidence="7">
    <location>
        <begin position="23"/>
        <end position="103"/>
    </location>
</feature>
<name>A0ABN7S386_OIKDI</name>
<keyword evidence="6" id="KW-0732">Signal</keyword>
<feature type="compositionally biased region" description="Polar residues" evidence="4">
    <location>
        <begin position="1249"/>
        <end position="1261"/>
    </location>
</feature>
<keyword evidence="2" id="KW-1015">Disulfide bond</keyword>
<feature type="transmembrane region" description="Helical" evidence="5">
    <location>
        <begin position="960"/>
        <end position="983"/>
    </location>
</feature>
<dbReference type="InterPro" id="IPR036116">
    <property type="entry name" value="FN3_sf"/>
</dbReference>
<feature type="domain" description="Fibronectin type-III" evidence="8">
    <location>
        <begin position="856"/>
        <end position="951"/>
    </location>
</feature>
<dbReference type="PANTHER" id="PTHR44170:SF54">
    <property type="entry name" value="FI24025P1"/>
    <property type="match status" value="1"/>
</dbReference>
<keyword evidence="1" id="KW-0677">Repeat</keyword>
<dbReference type="Pfam" id="PF13927">
    <property type="entry name" value="Ig_3"/>
    <property type="match status" value="1"/>
</dbReference>
<evidence type="ECO:0000256" key="4">
    <source>
        <dbReference type="SAM" id="MobiDB-lite"/>
    </source>
</evidence>
<dbReference type="InterPro" id="IPR003598">
    <property type="entry name" value="Ig_sub2"/>
</dbReference>
<feature type="domain" description="Ig-like" evidence="7">
    <location>
        <begin position="196"/>
        <end position="287"/>
    </location>
</feature>
<proteinExistence type="predicted"/>
<dbReference type="InterPro" id="IPR013783">
    <property type="entry name" value="Ig-like_fold"/>
</dbReference>
<evidence type="ECO:0000256" key="2">
    <source>
        <dbReference type="ARBA" id="ARBA00023157"/>
    </source>
</evidence>
<dbReference type="SMART" id="SM00060">
    <property type="entry name" value="FN3"/>
    <property type="match status" value="6"/>
</dbReference>
<dbReference type="SMART" id="SM00409">
    <property type="entry name" value="IG"/>
    <property type="match status" value="3"/>
</dbReference>
<dbReference type="PROSITE" id="PS50835">
    <property type="entry name" value="IG_LIKE"/>
    <property type="match status" value="3"/>
</dbReference>
<dbReference type="Pfam" id="PF00041">
    <property type="entry name" value="fn3"/>
    <property type="match status" value="2"/>
</dbReference>
<keyword evidence="5" id="KW-1133">Transmembrane helix</keyword>
<dbReference type="Gene3D" id="2.60.40.10">
    <property type="entry name" value="Immunoglobulins"/>
    <property type="match status" value="7"/>
</dbReference>
<accession>A0ABN7S386</accession>
<sequence>MKMKVRFILYWAILTSSHALFEPGRLQFEDHPQDQTVIVGEDVKLSCKANLPNVKYEWLFNESLMTWHGNSLTIPSISSSGEGRYRCRATSDKVSLVSSSSLVQVFGAALIDHRPGKNTECVFGSSCQVVCSARSSKFNVTWLKNNQPVDKSLILPNGHLEIPHVASSDLGEYKCQVNFHAHRDSAITTISAMEAPKTGIVLKPTPPSRLSVPFGENILLACHAVAPNDLVEYEWEKDGENVTLDENKKLVGLGNLLIESARGSDDGNYKCTVKGDRRRGSSSVTISLTVTDIPSPVFLNRESELAQCVCPEEAIFYKNGKHVRTLKSEENAIKVDQDGFYQCFCPSKTLESAAMEIYKMDAPAPIPLDILEIRPSGFKVSWATSGSASGIVYLKSRDKGEQQFPFDETVELPIAVTAGDYEVKVELLELVGDTTTGPRWSQTVLVHIPQPDEVPPKVTDLQLRVNNENSIVCEWTPVELAEDYILIIEAENMLQKVYSSVTTPFEITSIPSNIKKIRAQLHAKGHEGFSEPSEWMELELKRTTREKPFPRKALRPAIVEDVKLSLQDTTTILATWSKPDDNQVIDSYTVRIRAVGDSDWEEFTAEDTKFIFTDLTPETAYQVRIAANAGAVKGRWSKTVVNDMSILPAKFFVDKLKVSTEPNLEYLRILNTNSTTISVVWSFGENPAEDFYTKIRWGTTDDTEYESEKLGSSIRIYKIENLKPNTDYYVSARAYWDNFQSKRIVEKASTTPLIVHKPAPTKFHCEPKGNKGLNLGWTSAGATFEIQYRIQAKNPRRYDSIKTHESFTSTKNHEFTLKPLESDKTYELQVREIGRAVESDWGETVLCTTGGYKLSMPYGIVAIPSKETGNLNLQWQIDDEKRVDGYSVYYKKPGKGSSWNSVKVLAGARSCPISGLEAETEYIFKVSADSMSVGTKSVESDEYRHVTAAEPAVAAFSEHFWYIMIGIVALLTVGVIFAIVALVRHNKNANGPGAAGPGTYQQGSQRSDDIFELQHPRLHDLPIEPPKLVPNPYQQILPPKFHHHAHSFMTPEKAYSTRTAPLQSNAGDLLHTPDAQNSQLHLHQQNLMYQQMWEQQELLNRARHLQLSQHQLWIGQTPQHNASFGGQTAFGQGVYPQPPQFPGSTPQRAKIERAMTERLPNGPGPNRYRPYRRPMARRSMGAELAFLKLDTASSVKSSELPIARIPLKDPDSSATPTGRKSGDGESATGSVQSEKSDQVLMPPPIGPLSISNEPPLSPVNE</sequence>
<dbReference type="SUPFAM" id="SSF48726">
    <property type="entry name" value="Immunoglobulin"/>
    <property type="match status" value="3"/>
</dbReference>
<dbReference type="PANTHER" id="PTHR44170">
    <property type="entry name" value="PROTEIN SIDEKICK"/>
    <property type="match status" value="1"/>
</dbReference>
<dbReference type="CDD" id="cd00096">
    <property type="entry name" value="Ig"/>
    <property type="match status" value="1"/>
</dbReference>
<evidence type="ECO:0000313" key="10">
    <source>
        <dbReference type="Proteomes" id="UP001158576"/>
    </source>
</evidence>
<evidence type="ECO:0000313" key="9">
    <source>
        <dbReference type="EMBL" id="CAG5087638.1"/>
    </source>
</evidence>
<keyword evidence="3" id="KW-0393">Immunoglobulin domain</keyword>
<gene>
    <name evidence="9" type="ORF">OKIOD_LOCUS3149</name>
</gene>
<keyword evidence="5" id="KW-0812">Transmembrane</keyword>
<dbReference type="CDD" id="cd00063">
    <property type="entry name" value="FN3"/>
    <property type="match status" value="4"/>
</dbReference>
<dbReference type="EMBL" id="OU015568">
    <property type="protein sequence ID" value="CAG5087638.1"/>
    <property type="molecule type" value="Genomic_DNA"/>
</dbReference>
<feature type="chain" id="PRO_5046772468" evidence="6">
    <location>
        <begin position="20"/>
        <end position="1261"/>
    </location>
</feature>
<feature type="domain" description="Fibronectin type-III" evidence="8">
    <location>
        <begin position="558"/>
        <end position="649"/>
    </location>
</feature>
<feature type="domain" description="Fibronectin type-III" evidence="8">
    <location>
        <begin position="663"/>
        <end position="754"/>
    </location>
</feature>
<dbReference type="InterPro" id="IPR003599">
    <property type="entry name" value="Ig_sub"/>
</dbReference>
<dbReference type="Pfam" id="PF13895">
    <property type="entry name" value="Ig_2"/>
    <property type="match status" value="1"/>
</dbReference>
<feature type="domain" description="Ig-like" evidence="7">
    <location>
        <begin position="124"/>
        <end position="191"/>
    </location>
</feature>
<evidence type="ECO:0000256" key="6">
    <source>
        <dbReference type="SAM" id="SignalP"/>
    </source>
</evidence>
<keyword evidence="10" id="KW-1185">Reference proteome</keyword>
<protein>
    <submittedName>
        <fullName evidence="9">Oidioi.mRNA.OKI2018_I69.PAR.g11591.t1.cds</fullName>
    </submittedName>
</protein>
<feature type="region of interest" description="Disordered" evidence="4">
    <location>
        <begin position="1201"/>
        <end position="1261"/>
    </location>
</feature>
<organism evidence="9 10">
    <name type="scientific">Oikopleura dioica</name>
    <name type="common">Tunicate</name>
    <dbReference type="NCBI Taxonomy" id="34765"/>
    <lineage>
        <taxon>Eukaryota</taxon>
        <taxon>Metazoa</taxon>
        <taxon>Chordata</taxon>
        <taxon>Tunicata</taxon>
        <taxon>Appendicularia</taxon>
        <taxon>Copelata</taxon>
        <taxon>Oikopleuridae</taxon>
        <taxon>Oikopleura</taxon>
    </lineage>
</organism>
<evidence type="ECO:0000256" key="5">
    <source>
        <dbReference type="SAM" id="Phobius"/>
    </source>
</evidence>
<dbReference type="SMART" id="SM00408">
    <property type="entry name" value="IGc2"/>
    <property type="match status" value="3"/>
</dbReference>
<dbReference type="PROSITE" id="PS50853">
    <property type="entry name" value="FN3"/>
    <property type="match status" value="4"/>
</dbReference>
<evidence type="ECO:0000259" key="8">
    <source>
        <dbReference type="PROSITE" id="PS50853"/>
    </source>
</evidence>
<evidence type="ECO:0000256" key="3">
    <source>
        <dbReference type="ARBA" id="ARBA00023319"/>
    </source>
</evidence>
<evidence type="ECO:0000256" key="1">
    <source>
        <dbReference type="ARBA" id="ARBA00022737"/>
    </source>
</evidence>
<dbReference type="SUPFAM" id="SSF49265">
    <property type="entry name" value="Fibronectin type III"/>
    <property type="match status" value="3"/>
</dbReference>
<keyword evidence="5" id="KW-0472">Membrane</keyword>
<dbReference type="InterPro" id="IPR007110">
    <property type="entry name" value="Ig-like_dom"/>
</dbReference>
<reference evidence="9 10" key="1">
    <citation type="submission" date="2021-04" db="EMBL/GenBank/DDBJ databases">
        <authorList>
            <person name="Bliznina A."/>
        </authorList>
    </citation>
    <scope>NUCLEOTIDE SEQUENCE [LARGE SCALE GENOMIC DNA]</scope>
</reference>
<dbReference type="InterPro" id="IPR036179">
    <property type="entry name" value="Ig-like_dom_sf"/>
</dbReference>
<evidence type="ECO:0000259" key="7">
    <source>
        <dbReference type="PROSITE" id="PS50835"/>
    </source>
</evidence>
<dbReference type="InterPro" id="IPR003961">
    <property type="entry name" value="FN3_dom"/>
</dbReference>
<feature type="signal peptide" evidence="6">
    <location>
        <begin position="1"/>
        <end position="19"/>
    </location>
</feature>
<feature type="domain" description="Fibronectin type-III" evidence="8">
    <location>
        <begin position="759"/>
        <end position="852"/>
    </location>
</feature>
<dbReference type="Proteomes" id="UP001158576">
    <property type="component" value="Chromosome PAR"/>
</dbReference>